<evidence type="ECO:0000256" key="1">
    <source>
        <dbReference type="SAM" id="MobiDB-lite"/>
    </source>
</evidence>
<name>A0A2A8D848_9MICC</name>
<keyword evidence="2" id="KW-0472">Membrane</keyword>
<evidence type="ECO:0008006" key="6">
    <source>
        <dbReference type="Google" id="ProtNLM"/>
    </source>
</evidence>
<comment type="caution">
    <text evidence="4">The sequence shown here is derived from an EMBL/GenBank/DDBJ whole genome shotgun (WGS) entry which is preliminary data.</text>
</comment>
<evidence type="ECO:0000256" key="2">
    <source>
        <dbReference type="SAM" id="Phobius"/>
    </source>
</evidence>
<dbReference type="Proteomes" id="UP000219947">
    <property type="component" value="Unassembled WGS sequence"/>
</dbReference>
<feature type="signal peptide" evidence="3">
    <location>
        <begin position="1"/>
        <end position="30"/>
    </location>
</feature>
<keyword evidence="3" id="KW-0732">Signal</keyword>
<proteinExistence type="predicted"/>
<feature type="compositionally biased region" description="Basic and acidic residues" evidence="1">
    <location>
        <begin position="211"/>
        <end position="235"/>
    </location>
</feature>
<protein>
    <recommendedName>
        <fullName evidence="6">Plasmid partitioning protein</fullName>
    </recommendedName>
</protein>
<evidence type="ECO:0000313" key="4">
    <source>
        <dbReference type="EMBL" id="PEN16973.1"/>
    </source>
</evidence>
<feature type="compositionally biased region" description="Low complexity" evidence="1">
    <location>
        <begin position="248"/>
        <end position="267"/>
    </location>
</feature>
<keyword evidence="5" id="KW-1185">Reference proteome</keyword>
<evidence type="ECO:0000313" key="5">
    <source>
        <dbReference type="Proteomes" id="UP000219947"/>
    </source>
</evidence>
<feature type="compositionally biased region" description="Gly residues" evidence="1">
    <location>
        <begin position="144"/>
        <end position="161"/>
    </location>
</feature>
<organism evidence="4 5">
    <name type="scientific">Rothia dentocariosa</name>
    <dbReference type="NCBI Taxonomy" id="2047"/>
    <lineage>
        <taxon>Bacteria</taxon>
        <taxon>Bacillati</taxon>
        <taxon>Actinomycetota</taxon>
        <taxon>Actinomycetes</taxon>
        <taxon>Micrococcales</taxon>
        <taxon>Micrococcaceae</taxon>
        <taxon>Rothia</taxon>
    </lineage>
</organism>
<dbReference type="AlphaFoldDB" id="A0A2A8D848"/>
<feature type="transmembrane region" description="Helical" evidence="2">
    <location>
        <begin position="286"/>
        <end position="307"/>
    </location>
</feature>
<dbReference type="EMBL" id="PDEV01000001">
    <property type="protein sequence ID" value="PEN16973.1"/>
    <property type="molecule type" value="Genomic_DNA"/>
</dbReference>
<feature type="compositionally biased region" description="Low complexity" evidence="1">
    <location>
        <begin position="162"/>
        <end position="180"/>
    </location>
</feature>
<reference evidence="4" key="1">
    <citation type="submission" date="2017-10" db="EMBL/GenBank/DDBJ databases">
        <title>Kefir isolates.</title>
        <authorList>
            <person name="Kim Y."/>
            <person name="Blasche S."/>
        </authorList>
    </citation>
    <scope>NUCLEOTIDE SEQUENCE [LARGE SCALE GENOMIC DNA]</scope>
    <source>
        <strain evidence="4">OG2-2</strain>
    </source>
</reference>
<feature type="region of interest" description="Disordered" evidence="1">
    <location>
        <begin position="121"/>
        <end position="279"/>
    </location>
</feature>
<sequence length="311" mass="31289">MRTTKTVSKALTACAAISLSLGLGMGAANAIPPGGASTETRGTSDVLTRSVNPGGLVKFTLKDFPPNSTVTVKIDDESLVHQQKADSTGSLTGSFVLPDSVGPGEHTLRFLAPGEAKYDANGKKLGQEKGASNKSPVFTVGEPDSGGGKSGGSSNNGGSPKGGSDSSSNNNGGTEDSGNNGSEGNGGNSAQNGGSSEQETVYLDADGNPISKEEYDRLNAEADEGGNKDSSDQKNDQNAGKGEQKKTASASASSSAKSSASASSSAKTQADSHKTSNTTVTYGQEFPWLGVSVLGVAIIGAIAVLIIRKRP</sequence>
<gene>
    <name evidence="4" type="ORF">CRM92_02770</name>
</gene>
<accession>A0A2A8D848</accession>
<keyword evidence="2" id="KW-1133">Transmembrane helix</keyword>
<evidence type="ECO:0000256" key="3">
    <source>
        <dbReference type="SAM" id="SignalP"/>
    </source>
</evidence>
<feature type="chain" id="PRO_5013264469" description="Plasmid partitioning protein" evidence="3">
    <location>
        <begin position="31"/>
        <end position="311"/>
    </location>
</feature>
<keyword evidence="2" id="KW-0812">Transmembrane</keyword>